<sequence>MSVHDQAPPLAPLKQQFLRIMRWAALFSLAIAALAVVLVARGDSSVHIHMLIATALGVGLTVMLGIALMTLVFLSNRAGHDADAADHKQRDENDPRP</sequence>
<dbReference type="AlphaFoldDB" id="A0A9X1QLT8"/>
<evidence type="ECO:0000256" key="1">
    <source>
        <dbReference type="SAM" id="Phobius"/>
    </source>
</evidence>
<accession>A0A9X1QLT8</accession>
<proteinExistence type="predicted"/>
<comment type="caution">
    <text evidence="2">The sequence shown here is derived from an EMBL/GenBank/DDBJ whole genome shotgun (WGS) entry which is preliminary data.</text>
</comment>
<name>A0A9X1QLT8_9SPHN</name>
<evidence type="ECO:0000313" key="3">
    <source>
        <dbReference type="Proteomes" id="UP001139410"/>
    </source>
</evidence>
<keyword evidence="1" id="KW-1133">Transmembrane helix</keyword>
<feature type="transmembrane region" description="Helical" evidence="1">
    <location>
        <begin position="20"/>
        <end position="39"/>
    </location>
</feature>
<feature type="transmembrane region" description="Helical" evidence="1">
    <location>
        <begin position="51"/>
        <end position="74"/>
    </location>
</feature>
<keyword evidence="1" id="KW-0472">Membrane</keyword>
<gene>
    <name evidence="2" type="ORF">LVY65_08275</name>
</gene>
<keyword evidence="3" id="KW-1185">Reference proteome</keyword>
<keyword evidence="1" id="KW-0812">Transmembrane</keyword>
<evidence type="ECO:0000313" key="2">
    <source>
        <dbReference type="EMBL" id="MCF2515061.1"/>
    </source>
</evidence>
<reference evidence="2" key="1">
    <citation type="submission" date="2022-01" db="EMBL/GenBank/DDBJ databases">
        <authorList>
            <person name="Jo J.-H."/>
            <person name="Im W.-T."/>
        </authorList>
    </citation>
    <scope>NUCLEOTIDE SEQUENCE</scope>
    <source>
        <strain evidence="2">G124</strain>
    </source>
</reference>
<dbReference type="EMBL" id="JAKFGM010000002">
    <property type="protein sequence ID" value="MCF2515061.1"/>
    <property type="molecule type" value="Genomic_DNA"/>
</dbReference>
<dbReference type="RefSeq" id="WP_235067566.1">
    <property type="nucleotide sequence ID" value="NZ_JAKFGM010000002.1"/>
</dbReference>
<dbReference type="Proteomes" id="UP001139410">
    <property type="component" value="Unassembled WGS sequence"/>
</dbReference>
<protein>
    <submittedName>
        <fullName evidence="2">Uncharacterized protein</fullName>
    </submittedName>
</protein>
<organism evidence="2 3">
    <name type="scientific">Sphingomonas cremea</name>
    <dbReference type="NCBI Taxonomy" id="2904799"/>
    <lineage>
        <taxon>Bacteria</taxon>
        <taxon>Pseudomonadati</taxon>
        <taxon>Pseudomonadota</taxon>
        <taxon>Alphaproteobacteria</taxon>
        <taxon>Sphingomonadales</taxon>
        <taxon>Sphingomonadaceae</taxon>
        <taxon>Sphingomonas</taxon>
    </lineage>
</organism>